<dbReference type="EMBL" id="BKAG01000012">
    <property type="protein sequence ID" value="GEP42822.1"/>
    <property type="molecule type" value="Genomic_DNA"/>
</dbReference>
<dbReference type="PROSITE" id="PS00662">
    <property type="entry name" value="T2SP_E"/>
    <property type="match status" value="1"/>
</dbReference>
<dbReference type="Pfam" id="PF00437">
    <property type="entry name" value="T2SSE"/>
    <property type="match status" value="1"/>
</dbReference>
<dbReference type="Proteomes" id="UP000321577">
    <property type="component" value="Unassembled WGS sequence"/>
</dbReference>
<comment type="caution">
    <text evidence="3">The sequence shown here is derived from an EMBL/GenBank/DDBJ whole genome shotgun (WGS) entry which is preliminary data.</text>
</comment>
<dbReference type="GO" id="GO:0016887">
    <property type="term" value="F:ATP hydrolysis activity"/>
    <property type="evidence" value="ECO:0007669"/>
    <property type="project" value="InterPro"/>
</dbReference>
<dbReference type="SMART" id="SM00382">
    <property type="entry name" value="AAA"/>
    <property type="match status" value="1"/>
</dbReference>
<dbReference type="InterPro" id="IPR027417">
    <property type="entry name" value="P-loop_NTPase"/>
</dbReference>
<dbReference type="SUPFAM" id="SSF52540">
    <property type="entry name" value="P-loop containing nucleoside triphosphate hydrolases"/>
    <property type="match status" value="1"/>
</dbReference>
<evidence type="ECO:0000313" key="4">
    <source>
        <dbReference type="Proteomes" id="UP000321577"/>
    </source>
</evidence>
<dbReference type="InterPro" id="IPR050921">
    <property type="entry name" value="T4SS_GSP_E_ATPase"/>
</dbReference>
<comment type="similarity">
    <text evidence="1">Belongs to the GSP E family.</text>
</comment>
<organism evidence="3 4">
    <name type="scientific">Brevifollis gellanilyticus</name>
    <dbReference type="NCBI Taxonomy" id="748831"/>
    <lineage>
        <taxon>Bacteria</taxon>
        <taxon>Pseudomonadati</taxon>
        <taxon>Verrucomicrobiota</taxon>
        <taxon>Verrucomicrobiia</taxon>
        <taxon>Verrucomicrobiales</taxon>
        <taxon>Verrucomicrobiaceae</taxon>
    </lineage>
</organism>
<keyword evidence="4" id="KW-1185">Reference proteome</keyword>
<evidence type="ECO:0000256" key="1">
    <source>
        <dbReference type="ARBA" id="ARBA00006611"/>
    </source>
</evidence>
<evidence type="ECO:0000259" key="2">
    <source>
        <dbReference type="PROSITE" id="PS00662"/>
    </source>
</evidence>
<reference evidence="3 4" key="1">
    <citation type="submission" date="2019-07" db="EMBL/GenBank/DDBJ databases">
        <title>Whole genome shotgun sequence of Brevifollis gellanilyticus NBRC 108608.</title>
        <authorList>
            <person name="Hosoyama A."/>
            <person name="Uohara A."/>
            <person name="Ohji S."/>
            <person name="Ichikawa N."/>
        </authorList>
    </citation>
    <scope>NUCLEOTIDE SEQUENCE [LARGE SCALE GENOMIC DNA]</scope>
    <source>
        <strain evidence="3 4">NBRC 108608</strain>
    </source>
</reference>
<sequence>MPLSLDEILNAADEHKASDVFLMEGELPRMKINGQLMLFGDEPMQLNQMVGLWQACGVSPEGDNDKDSGLVSSSHTRYRVNLHKAIGRLGVVMRRIRTDLPVLGNLGVPDWLLTKWAMKTRGLILITGPTGMGKSTTMAGLLQWMNETCARHIVTIEDPIEFMYPNKSSMFTQREVGRDTSSYARGVRAAMRQAPDVIMVGEIRDLETALTTLQASETGHLVLASIHSDSAVDAVDRLAHLFPPEQSALGLHLLSQQLIGALCQKLLPRVDGAMHLVVEHLENGGAVKQWIAKQDIENIRTYMQRGNDPNCCTFLTNIVRAYEAGYISEAEAISACGNEVEFKRAARGIS</sequence>
<dbReference type="PANTHER" id="PTHR30486">
    <property type="entry name" value="TWITCHING MOTILITY PROTEIN PILT"/>
    <property type="match status" value="1"/>
</dbReference>
<dbReference type="InterPro" id="IPR003593">
    <property type="entry name" value="AAA+_ATPase"/>
</dbReference>
<accession>A0A512M7W0</accession>
<dbReference type="InterPro" id="IPR001482">
    <property type="entry name" value="T2SS/T4SS_dom"/>
</dbReference>
<dbReference type="AlphaFoldDB" id="A0A512M7W0"/>
<dbReference type="Gene3D" id="3.40.50.300">
    <property type="entry name" value="P-loop containing nucleotide triphosphate hydrolases"/>
    <property type="match status" value="1"/>
</dbReference>
<feature type="domain" description="Bacterial type II secretion system protein E" evidence="2">
    <location>
        <begin position="191"/>
        <end position="205"/>
    </location>
</feature>
<name>A0A512M7W0_9BACT</name>
<proteinExistence type="inferred from homology"/>
<dbReference type="RefSeq" id="WP_170266719.1">
    <property type="nucleotide sequence ID" value="NZ_BKAG01000012.1"/>
</dbReference>
<dbReference type="PANTHER" id="PTHR30486:SF12">
    <property type="entry name" value="TYPE IV PILUS ATPASE PILU"/>
    <property type="match status" value="1"/>
</dbReference>
<dbReference type="Gene3D" id="3.30.450.90">
    <property type="match status" value="1"/>
</dbReference>
<evidence type="ECO:0000313" key="3">
    <source>
        <dbReference type="EMBL" id="GEP42822.1"/>
    </source>
</evidence>
<protein>
    <submittedName>
        <fullName evidence="3">Twitching motility protein PilT</fullName>
    </submittedName>
</protein>
<gene>
    <name evidence="3" type="ORF">BGE01nite_21130</name>
</gene>